<accession>A0A166TE62</accession>
<dbReference type="AlphaFoldDB" id="A0A166TE62"/>
<dbReference type="OrthoDB" id="3001418at2759"/>
<keyword evidence="2" id="KW-1185">Reference proteome</keyword>
<organism evidence="1 2">
    <name type="scientific">Athelia psychrophila</name>
    <dbReference type="NCBI Taxonomy" id="1759441"/>
    <lineage>
        <taxon>Eukaryota</taxon>
        <taxon>Fungi</taxon>
        <taxon>Dikarya</taxon>
        <taxon>Basidiomycota</taxon>
        <taxon>Agaricomycotina</taxon>
        <taxon>Agaricomycetes</taxon>
        <taxon>Agaricomycetidae</taxon>
        <taxon>Atheliales</taxon>
        <taxon>Atheliaceae</taxon>
        <taxon>Athelia</taxon>
    </lineage>
</organism>
<name>A0A166TE62_9AGAM</name>
<evidence type="ECO:0000313" key="2">
    <source>
        <dbReference type="Proteomes" id="UP000076532"/>
    </source>
</evidence>
<gene>
    <name evidence="1" type="ORF">FIBSPDRAFT_926375</name>
</gene>
<protein>
    <submittedName>
        <fullName evidence="1">Uncharacterized protein</fullName>
    </submittedName>
</protein>
<evidence type="ECO:0000313" key="1">
    <source>
        <dbReference type="EMBL" id="KZP30522.1"/>
    </source>
</evidence>
<proteinExistence type="predicted"/>
<sequence length="580" mass="64048">MDKFGVRVHASFNQGPLIRRCTPVMSASPITNQFHTSAGLADEEDTTAKDAGSVMGKAYKALADIPLRRKLGSYRSMFPHEDQPNVNTSNVAEIYSDLLRSIKPGAHSEPVVRLAMKILITQICSGRTSYLLDLLTAKYQSEMRQIISTICSLCMKDLEDLSDSLERKTRTHTVPASSKQVVAITWALIFAAKMATRSAQQLVIDAGVLDVILRVYIRYPTLGVTTAHDSECKAELFDSCQYLLRILVASTPAVFDHPVCSLWTDCNAQPPAYGEEPSTNPIGFRAAWRRAPRACAKERLMIIFRGSLWGSDFDSASEIEAYRDLVEFTRAENYDAETVALATLAILKRIISSSDHTQSLINILIQGSQEDVRRVFSGIVQLWLESIAHKIQKDETLVSGQQRGNIETHSHGSVPFIPTEPTLLEQEKESFFHKVHGLDSALFAVVTFAAECATGMDSGTRQAMVECGVPALVLSAFVCDDYQPDSLLEPFRKVVSKGSRRKTRDSSVIPAISLTSINAEASTLSVLVHKPKFQRNWQGDGFAQRVNQCAALVYSLFPSEGTGEQYAVTRALFSRIVART</sequence>
<dbReference type="EMBL" id="KV417493">
    <property type="protein sequence ID" value="KZP30522.1"/>
    <property type="molecule type" value="Genomic_DNA"/>
</dbReference>
<reference evidence="1 2" key="1">
    <citation type="journal article" date="2016" name="Mol. Biol. Evol.">
        <title>Comparative Genomics of Early-Diverging Mushroom-Forming Fungi Provides Insights into the Origins of Lignocellulose Decay Capabilities.</title>
        <authorList>
            <person name="Nagy L.G."/>
            <person name="Riley R."/>
            <person name="Tritt A."/>
            <person name="Adam C."/>
            <person name="Daum C."/>
            <person name="Floudas D."/>
            <person name="Sun H."/>
            <person name="Yadav J.S."/>
            <person name="Pangilinan J."/>
            <person name="Larsson K.H."/>
            <person name="Matsuura K."/>
            <person name="Barry K."/>
            <person name="Labutti K."/>
            <person name="Kuo R."/>
            <person name="Ohm R.A."/>
            <person name="Bhattacharya S.S."/>
            <person name="Shirouzu T."/>
            <person name="Yoshinaga Y."/>
            <person name="Martin F.M."/>
            <person name="Grigoriev I.V."/>
            <person name="Hibbett D.S."/>
        </authorList>
    </citation>
    <scope>NUCLEOTIDE SEQUENCE [LARGE SCALE GENOMIC DNA]</scope>
    <source>
        <strain evidence="1 2">CBS 109695</strain>
    </source>
</reference>
<dbReference type="Proteomes" id="UP000076532">
    <property type="component" value="Unassembled WGS sequence"/>
</dbReference>